<reference evidence="2" key="1">
    <citation type="submission" date="2018-02" db="EMBL/GenBank/DDBJ databases">
        <title>Rhizophora mucronata_Transcriptome.</title>
        <authorList>
            <person name="Meera S.P."/>
            <person name="Sreeshan A."/>
            <person name="Augustine A."/>
        </authorList>
    </citation>
    <scope>NUCLEOTIDE SEQUENCE</scope>
    <source>
        <tissue evidence="2">Leaf</tissue>
    </source>
</reference>
<name>A0A2P2LX84_RHIMU</name>
<proteinExistence type="predicted"/>
<sequence length="59" mass="7120">MNHVLEKIKNQPLLLKGSPHNQKKMQTTIQKGDQNTNKYQKEIRRQRWKIVIIPKNTRK</sequence>
<evidence type="ECO:0000313" key="2">
    <source>
        <dbReference type="EMBL" id="MBX22580.1"/>
    </source>
</evidence>
<dbReference type="EMBL" id="GGEC01042096">
    <property type="protein sequence ID" value="MBX22580.1"/>
    <property type="molecule type" value="Transcribed_RNA"/>
</dbReference>
<feature type="region of interest" description="Disordered" evidence="1">
    <location>
        <begin position="1"/>
        <end position="39"/>
    </location>
</feature>
<accession>A0A2P2LX84</accession>
<feature type="compositionally biased region" description="Polar residues" evidence="1">
    <location>
        <begin position="24"/>
        <end position="38"/>
    </location>
</feature>
<dbReference type="AlphaFoldDB" id="A0A2P2LX84"/>
<evidence type="ECO:0000256" key="1">
    <source>
        <dbReference type="SAM" id="MobiDB-lite"/>
    </source>
</evidence>
<organism evidence="2">
    <name type="scientific">Rhizophora mucronata</name>
    <name type="common">Asiatic mangrove</name>
    <dbReference type="NCBI Taxonomy" id="61149"/>
    <lineage>
        <taxon>Eukaryota</taxon>
        <taxon>Viridiplantae</taxon>
        <taxon>Streptophyta</taxon>
        <taxon>Embryophyta</taxon>
        <taxon>Tracheophyta</taxon>
        <taxon>Spermatophyta</taxon>
        <taxon>Magnoliopsida</taxon>
        <taxon>eudicotyledons</taxon>
        <taxon>Gunneridae</taxon>
        <taxon>Pentapetalae</taxon>
        <taxon>rosids</taxon>
        <taxon>fabids</taxon>
        <taxon>Malpighiales</taxon>
        <taxon>Rhizophoraceae</taxon>
        <taxon>Rhizophora</taxon>
    </lineage>
</organism>
<protein>
    <submittedName>
        <fullName evidence="2">Uncharacterized protein</fullName>
    </submittedName>
</protein>